<evidence type="ECO:0000313" key="2">
    <source>
        <dbReference type="EMBL" id="KAJ8018443.1"/>
    </source>
</evidence>
<feature type="coiled-coil region" evidence="1">
    <location>
        <begin position="45"/>
        <end position="96"/>
    </location>
</feature>
<evidence type="ECO:0000313" key="3">
    <source>
        <dbReference type="Proteomes" id="UP001152320"/>
    </source>
</evidence>
<gene>
    <name evidence="2" type="ORF">HOLleu_43571</name>
</gene>
<keyword evidence="1" id="KW-0175">Coiled coil</keyword>
<keyword evidence="3" id="KW-1185">Reference proteome</keyword>
<reference evidence="2" key="1">
    <citation type="submission" date="2021-10" db="EMBL/GenBank/DDBJ databases">
        <title>Tropical sea cucumber genome reveals ecological adaptation and Cuvierian tubules defense mechanism.</title>
        <authorList>
            <person name="Chen T."/>
        </authorList>
    </citation>
    <scope>NUCLEOTIDE SEQUENCE</scope>
    <source>
        <strain evidence="2">Nanhai2018</strain>
        <tissue evidence="2">Muscle</tissue>
    </source>
</reference>
<evidence type="ECO:0000256" key="1">
    <source>
        <dbReference type="SAM" id="Coils"/>
    </source>
</evidence>
<protein>
    <submittedName>
        <fullName evidence="2">Uncharacterized protein</fullName>
    </submittedName>
</protein>
<sequence length="139" mass="16430">MRRPHNCYLVVRKANAGNNGGRFNVANDVCGLKIGSVEGKHRGWFDEIEEDIEKLIDKLQKAHKDRLDDKTSSKKKQDYQQVRQILQQELRKMNNDWWKKKAIKGATSRSRQLRHEDISWWPSHRLLIQGIWLKPSPIF</sequence>
<dbReference type="Proteomes" id="UP001152320">
    <property type="component" value="Unassembled WGS sequence"/>
</dbReference>
<name>A0A9Q0Y9H1_HOLLE</name>
<dbReference type="AlphaFoldDB" id="A0A9Q0Y9H1"/>
<proteinExistence type="predicted"/>
<dbReference type="EMBL" id="JAIZAY010000364">
    <property type="protein sequence ID" value="KAJ8018443.1"/>
    <property type="molecule type" value="Genomic_DNA"/>
</dbReference>
<comment type="caution">
    <text evidence="2">The sequence shown here is derived from an EMBL/GenBank/DDBJ whole genome shotgun (WGS) entry which is preliminary data.</text>
</comment>
<accession>A0A9Q0Y9H1</accession>
<organism evidence="2 3">
    <name type="scientific">Holothuria leucospilota</name>
    <name type="common">Black long sea cucumber</name>
    <name type="synonym">Mertensiothuria leucospilota</name>
    <dbReference type="NCBI Taxonomy" id="206669"/>
    <lineage>
        <taxon>Eukaryota</taxon>
        <taxon>Metazoa</taxon>
        <taxon>Echinodermata</taxon>
        <taxon>Eleutherozoa</taxon>
        <taxon>Echinozoa</taxon>
        <taxon>Holothuroidea</taxon>
        <taxon>Aspidochirotacea</taxon>
        <taxon>Aspidochirotida</taxon>
        <taxon>Holothuriidae</taxon>
        <taxon>Holothuria</taxon>
    </lineage>
</organism>